<organism evidence="1 2">
    <name type="scientific">Rotaria sordida</name>
    <dbReference type="NCBI Taxonomy" id="392033"/>
    <lineage>
        <taxon>Eukaryota</taxon>
        <taxon>Metazoa</taxon>
        <taxon>Spiralia</taxon>
        <taxon>Gnathifera</taxon>
        <taxon>Rotifera</taxon>
        <taxon>Eurotatoria</taxon>
        <taxon>Bdelloidea</taxon>
        <taxon>Philodinida</taxon>
        <taxon>Philodinidae</taxon>
        <taxon>Rotaria</taxon>
    </lineage>
</organism>
<evidence type="ECO:0000313" key="2">
    <source>
        <dbReference type="Proteomes" id="UP000663882"/>
    </source>
</evidence>
<dbReference type="Proteomes" id="UP000663882">
    <property type="component" value="Unassembled WGS sequence"/>
</dbReference>
<comment type="caution">
    <text evidence="1">The sequence shown here is derived from an EMBL/GenBank/DDBJ whole genome shotgun (WGS) entry which is preliminary data.</text>
</comment>
<accession>A0A815U1Q5</accession>
<gene>
    <name evidence="1" type="ORF">RFH988_LOCUS39191</name>
</gene>
<name>A0A815U1Q5_9BILA</name>
<reference evidence="1" key="1">
    <citation type="submission" date="2021-02" db="EMBL/GenBank/DDBJ databases">
        <authorList>
            <person name="Nowell W R."/>
        </authorList>
    </citation>
    <scope>NUCLEOTIDE SEQUENCE</scope>
</reference>
<proteinExistence type="predicted"/>
<dbReference type="AlphaFoldDB" id="A0A815U1Q5"/>
<sequence>EYLKTEMMRKDIELIIRFLFSENNHQTHYLYYLCILEIPKIYLKKLNMLIKSENLLDHYSIKFINRDLYLWW</sequence>
<dbReference type="EMBL" id="CAJNOO010014679">
    <property type="protein sequence ID" value="CAF1516079.1"/>
    <property type="molecule type" value="Genomic_DNA"/>
</dbReference>
<evidence type="ECO:0000313" key="1">
    <source>
        <dbReference type="EMBL" id="CAF1516079.1"/>
    </source>
</evidence>
<feature type="non-terminal residue" evidence="1">
    <location>
        <position position="1"/>
    </location>
</feature>
<protein>
    <submittedName>
        <fullName evidence="1">Uncharacterized protein</fullName>
    </submittedName>
</protein>